<dbReference type="GO" id="GO:0007015">
    <property type="term" value="P:actin filament organization"/>
    <property type="evidence" value="ECO:0007669"/>
    <property type="project" value="TreeGrafter"/>
</dbReference>
<evidence type="ECO:0000313" key="12">
    <source>
        <dbReference type="Proteomes" id="UP000659654"/>
    </source>
</evidence>
<gene>
    <name evidence="11" type="ORF">BXYJ_LOCUS6523</name>
</gene>
<keyword evidence="3 7" id="KW-0677">Repeat</keyword>
<evidence type="ECO:0000313" key="11">
    <source>
        <dbReference type="EMBL" id="CAD5221128.1"/>
    </source>
</evidence>
<dbReference type="SMART" id="SM01167">
    <property type="entry name" value="DUF1900"/>
    <property type="match status" value="1"/>
</dbReference>
<dbReference type="Gene3D" id="2.130.10.10">
    <property type="entry name" value="YVTN repeat-like/Quinoprotein amine dehydrogenase"/>
    <property type="match status" value="1"/>
</dbReference>
<dbReference type="Proteomes" id="UP000659654">
    <property type="component" value="Unassembled WGS sequence"/>
</dbReference>
<dbReference type="Proteomes" id="UP000582659">
    <property type="component" value="Unassembled WGS sequence"/>
</dbReference>
<comment type="caution">
    <text evidence="11">The sequence shown here is derived from an EMBL/GenBank/DDBJ whole genome shotgun (WGS) entry which is preliminary data.</text>
</comment>
<accession>A0A7I8WJR8</accession>
<evidence type="ECO:0000256" key="5">
    <source>
        <dbReference type="ARBA" id="ARBA00023203"/>
    </source>
</evidence>
<keyword evidence="5" id="KW-0009">Actin-binding</keyword>
<dbReference type="Pfam" id="PF00400">
    <property type="entry name" value="WD40"/>
    <property type="match status" value="3"/>
</dbReference>
<dbReference type="InterPro" id="IPR036322">
    <property type="entry name" value="WD40_repeat_dom_sf"/>
</dbReference>
<evidence type="ECO:0000256" key="3">
    <source>
        <dbReference type="ARBA" id="ARBA00022737"/>
    </source>
</evidence>
<evidence type="ECO:0000256" key="4">
    <source>
        <dbReference type="ARBA" id="ARBA00023054"/>
    </source>
</evidence>
<dbReference type="PANTHER" id="PTHR10856:SF0">
    <property type="entry name" value="CORONIN"/>
    <property type="match status" value="1"/>
</dbReference>
<dbReference type="InterPro" id="IPR015505">
    <property type="entry name" value="Coronin"/>
</dbReference>
<dbReference type="Pfam" id="PF16300">
    <property type="entry name" value="WD40_4"/>
    <property type="match status" value="1"/>
</dbReference>
<feature type="compositionally biased region" description="Low complexity" evidence="9">
    <location>
        <begin position="523"/>
        <end position="542"/>
    </location>
</feature>
<feature type="coiled-coil region" evidence="8">
    <location>
        <begin position="563"/>
        <end position="597"/>
    </location>
</feature>
<name>A0A7I8WJR8_BURXY</name>
<evidence type="ECO:0000256" key="6">
    <source>
        <dbReference type="PROSITE-ProRule" id="PRU00221"/>
    </source>
</evidence>
<dbReference type="OrthoDB" id="1850764at2759"/>
<dbReference type="AlphaFoldDB" id="A0A7I8WJR8"/>
<evidence type="ECO:0000259" key="10">
    <source>
        <dbReference type="SMART" id="SM01166"/>
    </source>
</evidence>
<evidence type="ECO:0000256" key="1">
    <source>
        <dbReference type="ARBA" id="ARBA00009482"/>
    </source>
</evidence>
<sequence>MNIVRQSKFRHVFCKPVKHENCMSDIRITEITWDSPFCAVNPVFIAIIHKGSGGPFLVLPVNKVGRIDMDCPFVDAHKAPCLEVKWSPFNDHVIASCSEDTTAKVWLIPKGGLIRTLSEPVVELAGHQKRVNTIEWHPTANNVLFTAGGENTILVWNVGTGEALIEIAGHPDQIWSIAFNYDGSRFVTTCKDRKLRVMDSHSGQILHEGEGHEGIRPQRAVFVKGDRIFTTGFTKRSERLYALRTQENLSAPLIEEEIDTSNGVLFPYYDEDSSIMYVAGKGGSAILYYEINEEPPFVHYINTYSTNEPQRGIGFMPKRGLNHKENEITRMYKITTKGVVDILQFFVPRKSDLWQADLYPDTRSTEPSLSAEEWAEGKNVPPKLVPVNPEAAVAKPKIQVAKKANILDQLPPSQNEAPLAPPVQRQPAPQRSAPRNDDDTGIVPVQREATTARRVEREAPKEEANPMVPRQQVQLRSREHRDDMMGGSNTAGQKRAAAELDRIRREQARHEHDADDEPPPRPRSTLTPSTTSSSRASATPTGSRRESMTSSQTQGGSEIPGSLEELVQTIERMKAVIRQHERRIRILEENAAETNMSNAYGF</sequence>
<dbReference type="GO" id="GO:0051015">
    <property type="term" value="F:actin filament binding"/>
    <property type="evidence" value="ECO:0007669"/>
    <property type="project" value="TreeGrafter"/>
</dbReference>
<keyword evidence="12" id="KW-1185">Reference proteome</keyword>
<dbReference type="Pfam" id="PF08953">
    <property type="entry name" value="DUF1899"/>
    <property type="match status" value="1"/>
</dbReference>
<dbReference type="EMBL" id="CAJFDI010000003">
    <property type="protein sequence ID" value="CAD5221128.1"/>
    <property type="molecule type" value="Genomic_DNA"/>
</dbReference>
<keyword evidence="2 6" id="KW-0853">WD repeat</keyword>
<dbReference type="SUPFAM" id="SSF50978">
    <property type="entry name" value="WD40 repeat-like"/>
    <property type="match status" value="1"/>
</dbReference>
<dbReference type="SMART" id="SM00320">
    <property type="entry name" value="WD40"/>
    <property type="match status" value="3"/>
</dbReference>
<dbReference type="InterPro" id="IPR001680">
    <property type="entry name" value="WD40_rpt"/>
</dbReference>
<feature type="compositionally biased region" description="Basic and acidic residues" evidence="9">
    <location>
        <begin position="450"/>
        <end position="464"/>
    </location>
</feature>
<feature type="domain" description="DUF1899" evidence="10">
    <location>
        <begin position="2"/>
        <end position="65"/>
    </location>
</feature>
<keyword evidence="4 8" id="KW-0175">Coiled coil</keyword>
<dbReference type="InterPro" id="IPR015943">
    <property type="entry name" value="WD40/YVTN_repeat-like_dom_sf"/>
</dbReference>
<organism evidence="11 12">
    <name type="scientific">Bursaphelenchus xylophilus</name>
    <name type="common">Pinewood nematode worm</name>
    <name type="synonym">Aphelenchoides xylophilus</name>
    <dbReference type="NCBI Taxonomy" id="6326"/>
    <lineage>
        <taxon>Eukaryota</taxon>
        <taxon>Metazoa</taxon>
        <taxon>Ecdysozoa</taxon>
        <taxon>Nematoda</taxon>
        <taxon>Chromadorea</taxon>
        <taxon>Rhabditida</taxon>
        <taxon>Tylenchina</taxon>
        <taxon>Tylenchomorpha</taxon>
        <taxon>Aphelenchoidea</taxon>
        <taxon>Aphelenchoididae</taxon>
        <taxon>Bursaphelenchus</taxon>
    </lineage>
</organism>
<feature type="repeat" description="WD" evidence="6">
    <location>
        <begin position="167"/>
        <end position="208"/>
    </location>
</feature>
<evidence type="ECO:0000256" key="7">
    <source>
        <dbReference type="RuleBase" id="RU280818"/>
    </source>
</evidence>
<dbReference type="InterPro" id="IPR015048">
    <property type="entry name" value="DUF1899"/>
</dbReference>
<protein>
    <recommendedName>
        <fullName evidence="7">Coronin</fullName>
    </recommendedName>
</protein>
<proteinExistence type="inferred from homology"/>
<feature type="compositionally biased region" description="Basic and acidic residues" evidence="9">
    <location>
        <begin position="496"/>
        <end position="513"/>
    </location>
</feature>
<feature type="compositionally biased region" description="Low complexity" evidence="9">
    <location>
        <begin position="422"/>
        <end position="433"/>
    </location>
</feature>
<dbReference type="PANTHER" id="PTHR10856">
    <property type="entry name" value="CORONIN"/>
    <property type="match status" value="1"/>
</dbReference>
<dbReference type="FunFam" id="2.130.10.10:FF:000502">
    <property type="entry name" value="Coronin"/>
    <property type="match status" value="1"/>
</dbReference>
<comment type="similarity">
    <text evidence="1 7">Belongs to the WD repeat coronin family.</text>
</comment>
<dbReference type="PROSITE" id="PS50082">
    <property type="entry name" value="WD_REPEATS_2"/>
    <property type="match status" value="3"/>
</dbReference>
<dbReference type="SMART" id="SM01166">
    <property type="entry name" value="DUF1899"/>
    <property type="match status" value="1"/>
</dbReference>
<reference evidence="11" key="1">
    <citation type="submission" date="2020-09" db="EMBL/GenBank/DDBJ databases">
        <authorList>
            <person name="Kikuchi T."/>
        </authorList>
    </citation>
    <scope>NUCLEOTIDE SEQUENCE</scope>
    <source>
        <strain evidence="11">Ka4C1</strain>
    </source>
</reference>
<evidence type="ECO:0000256" key="2">
    <source>
        <dbReference type="ARBA" id="ARBA00022574"/>
    </source>
</evidence>
<evidence type="ECO:0000256" key="8">
    <source>
        <dbReference type="SAM" id="Coils"/>
    </source>
</evidence>
<feature type="region of interest" description="Disordered" evidence="9">
    <location>
        <begin position="411"/>
        <end position="562"/>
    </location>
</feature>
<dbReference type="EMBL" id="CAJFCV020000003">
    <property type="protein sequence ID" value="CAG9107820.1"/>
    <property type="molecule type" value="Genomic_DNA"/>
</dbReference>
<feature type="region of interest" description="Disordered" evidence="9">
    <location>
        <begin position="361"/>
        <end position="382"/>
    </location>
</feature>
<feature type="repeat" description="WD" evidence="6">
    <location>
        <begin position="124"/>
        <end position="166"/>
    </location>
</feature>
<dbReference type="PROSITE" id="PS50294">
    <property type="entry name" value="WD_REPEATS_REGION"/>
    <property type="match status" value="1"/>
</dbReference>
<evidence type="ECO:0000256" key="9">
    <source>
        <dbReference type="SAM" id="MobiDB-lite"/>
    </source>
</evidence>
<feature type="repeat" description="WD" evidence="6">
    <location>
        <begin position="74"/>
        <end position="116"/>
    </location>
</feature>
<dbReference type="SMR" id="A0A7I8WJR8"/>